<reference evidence="1 2" key="1">
    <citation type="journal article" date="2023" name="Genome Announc.">
        <title>Pan-Genome Analyses of the Genus Cohnella and Proposal of the Novel Species Cohnella silvisoli sp. nov., Isolated from Forest Soil.</title>
        <authorList>
            <person name="Wang C."/>
            <person name="Mao L."/>
            <person name="Bao G."/>
            <person name="Zhu H."/>
        </authorList>
    </citation>
    <scope>NUCLEOTIDE SEQUENCE [LARGE SCALE GENOMIC DNA]</scope>
    <source>
        <strain evidence="1 2">NL03-T5-1</strain>
    </source>
</reference>
<protein>
    <submittedName>
        <fullName evidence="1">Uncharacterized protein</fullName>
    </submittedName>
</protein>
<evidence type="ECO:0000313" key="1">
    <source>
        <dbReference type="EMBL" id="MEQ4486810.1"/>
    </source>
</evidence>
<proteinExistence type="predicted"/>
<dbReference type="Proteomes" id="UP001493487">
    <property type="component" value="Unassembled WGS sequence"/>
</dbReference>
<comment type="caution">
    <text evidence="1">The sequence shown here is derived from an EMBL/GenBank/DDBJ whole genome shotgun (WGS) entry which is preliminary data.</text>
</comment>
<keyword evidence="2" id="KW-1185">Reference proteome</keyword>
<organism evidence="1 2">
    <name type="scientific">Cohnella silvisoli</name>
    <dbReference type="NCBI Taxonomy" id="2873699"/>
    <lineage>
        <taxon>Bacteria</taxon>
        <taxon>Bacillati</taxon>
        <taxon>Bacillota</taxon>
        <taxon>Bacilli</taxon>
        <taxon>Bacillales</taxon>
        <taxon>Paenibacillaceae</taxon>
        <taxon>Cohnella</taxon>
    </lineage>
</organism>
<accession>A0ABV1L379</accession>
<dbReference type="EMBL" id="JASKHM010000025">
    <property type="protein sequence ID" value="MEQ4486810.1"/>
    <property type="molecule type" value="Genomic_DNA"/>
</dbReference>
<sequence>MGAFSFHKRFAESALALTGANEIRFFHDHGLWKMPGDSKPTP</sequence>
<name>A0ABV1L379_9BACL</name>
<evidence type="ECO:0000313" key="2">
    <source>
        <dbReference type="Proteomes" id="UP001493487"/>
    </source>
</evidence>
<dbReference type="Gene3D" id="2.60.120.620">
    <property type="entry name" value="q2cbj1_9rhob like domain"/>
    <property type="match status" value="1"/>
</dbReference>
<dbReference type="RefSeq" id="WP_255678920.1">
    <property type="nucleotide sequence ID" value="NZ_JAIOAP010000024.1"/>
</dbReference>
<gene>
    <name evidence="1" type="ORF">QJS35_30975</name>
</gene>